<reference evidence="2" key="1">
    <citation type="journal article" date="2015" name="Nat. Genet.">
        <title>The genome and transcriptome of the zoonotic hookworm Ancylostoma ceylanicum identify infection-specific gene families.</title>
        <authorList>
            <person name="Schwarz E.M."/>
            <person name="Hu Y."/>
            <person name="Antoshechkin I."/>
            <person name="Miller M.M."/>
            <person name="Sternberg P.W."/>
            <person name="Aroian R.V."/>
        </authorList>
    </citation>
    <scope>NUCLEOTIDE SEQUENCE</scope>
    <source>
        <strain evidence="2">HY135</strain>
    </source>
</reference>
<organism evidence="1 2">
    <name type="scientific">Ancylostoma ceylanicum</name>
    <dbReference type="NCBI Taxonomy" id="53326"/>
    <lineage>
        <taxon>Eukaryota</taxon>
        <taxon>Metazoa</taxon>
        <taxon>Ecdysozoa</taxon>
        <taxon>Nematoda</taxon>
        <taxon>Chromadorea</taxon>
        <taxon>Rhabditida</taxon>
        <taxon>Rhabditina</taxon>
        <taxon>Rhabditomorpha</taxon>
        <taxon>Strongyloidea</taxon>
        <taxon>Ancylostomatidae</taxon>
        <taxon>Ancylostomatinae</taxon>
        <taxon>Ancylostoma</taxon>
    </lineage>
</organism>
<evidence type="ECO:0000313" key="2">
    <source>
        <dbReference type="Proteomes" id="UP000024635"/>
    </source>
</evidence>
<evidence type="ECO:0000313" key="1">
    <source>
        <dbReference type="EMBL" id="EYC22577.1"/>
    </source>
</evidence>
<comment type="caution">
    <text evidence="1">The sequence shown here is derived from an EMBL/GenBank/DDBJ whole genome shotgun (WGS) entry which is preliminary data.</text>
</comment>
<keyword evidence="2" id="KW-1185">Reference proteome</keyword>
<dbReference type="AlphaFoldDB" id="A0A016V6H5"/>
<gene>
    <name evidence="1" type="primary">Acey_s0017.g3434</name>
    <name evidence="1" type="ORF">Y032_0017g3434</name>
</gene>
<dbReference type="EMBL" id="JARK01001353">
    <property type="protein sequence ID" value="EYC22577.1"/>
    <property type="molecule type" value="Genomic_DNA"/>
</dbReference>
<protein>
    <submittedName>
        <fullName evidence="1">Uncharacterized protein</fullName>
    </submittedName>
</protein>
<accession>A0A016V6H5</accession>
<proteinExistence type="predicted"/>
<sequence length="71" mass="8107">MVPSYFSYFLQKLGWKQQAHVKIDGVEPPDRFRRNSSDPPCLISSALRCPISSFVRQNSSGNENQQLCPHL</sequence>
<dbReference type="Proteomes" id="UP000024635">
    <property type="component" value="Unassembled WGS sequence"/>
</dbReference>
<name>A0A016V6H5_9BILA</name>